<evidence type="ECO:0000313" key="1">
    <source>
        <dbReference type="EMBL" id="KAK4027631.1"/>
    </source>
</evidence>
<accession>A0ABR0AR85</accession>
<evidence type="ECO:0000313" key="2">
    <source>
        <dbReference type="Proteomes" id="UP001234178"/>
    </source>
</evidence>
<dbReference type="Proteomes" id="UP001234178">
    <property type="component" value="Unassembled WGS sequence"/>
</dbReference>
<dbReference type="EMBL" id="JAOYFB010000038">
    <property type="protein sequence ID" value="KAK4027631.1"/>
    <property type="molecule type" value="Genomic_DNA"/>
</dbReference>
<comment type="caution">
    <text evidence="1">The sequence shown here is derived from an EMBL/GenBank/DDBJ whole genome shotgun (WGS) entry which is preliminary data.</text>
</comment>
<organism evidence="1 2">
    <name type="scientific">Daphnia magna</name>
    <dbReference type="NCBI Taxonomy" id="35525"/>
    <lineage>
        <taxon>Eukaryota</taxon>
        <taxon>Metazoa</taxon>
        <taxon>Ecdysozoa</taxon>
        <taxon>Arthropoda</taxon>
        <taxon>Crustacea</taxon>
        <taxon>Branchiopoda</taxon>
        <taxon>Diplostraca</taxon>
        <taxon>Cladocera</taxon>
        <taxon>Anomopoda</taxon>
        <taxon>Daphniidae</taxon>
        <taxon>Daphnia</taxon>
    </lineage>
</organism>
<proteinExistence type="predicted"/>
<protein>
    <submittedName>
        <fullName evidence="1">Uncharacterized protein</fullName>
    </submittedName>
</protein>
<name>A0ABR0AR85_9CRUS</name>
<keyword evidence="2" id="KW-1185">Reference proteome</keyword>
<sequence>MKFKVIVFSKLKGVERKQQQKWRLVKAKSKIRSAVESFKLNIESTSPYLWEHGRRADNKEKEPPDLSIVGQERGRCIVHWPSILEKTLMNVTASNFP</sequence>
<reference evidence="1 2" key="1">
    <citation type="journal article" date="2023" name="Nucleic Acids Res.">
        <title>The hologenome of Daphnia magna reveals possible DNA methylation and microbiome-mediated evolution of the host genome.</title>
        <authorList>
            <person name="Chaturvedi A."/>
            <person name="Li X."/>
            <person name="Dhandapani V."/>
            <person name="Marshall H."/>
            <person name="Kissane S."/>
            <person name="Cuenca-Cambronero M."/>
            <person name="Asole G."/>
            <person name="Calvet F."/>
            <person name="Ruiz-Romero M."/>
            <person name="Marangio P."/>
            <person name="Guigo R."/>
            <person name="Rago D."/>
            <person name="Mirbahai L."/>
            <person name="Eastwood N."/>
            <person name="Colbourne J.K."/>
            <person name="Zhou J."/>
            <person name="Mallon E."/>
            <person name="Orsini L."/>
        </authorList>
    </citation>
    <scope>NUCLEOTIDE SEQUENCE [LARGE SCALE GENOMIC DNA]</scope>
    <source>
        <strain evidence="1">LRV0_1</strain>
    </source>
</reference>
<gene>
    <name evidence="1" type="ORF">OUZ56_016678</name>
</gene>